<reference evidence="6 7" key="1">
    <citation type="journal article" date="2017" name="ISME J.">
        <title>Energy and carbon metabolisms in a deep terrestrial subsurface fluid microbial community.</title>
        <authorList>
            <person name="Momper L."/>
            <person name="Jungbluth S.P."/>
            <person name="Lee M.D."/>
            <person name="Amend J.P."/>
        </authorList>
    </citation>
    <scope>NUCLEOTIDE SEQUENCE [LARGE SCALE GENOMIC DNA]</scope>
    <source>
        <strain evidence="6">SURF_17</strain>
    </source>
</reference>
<dbReference type="GO" id="GO:0046872">
    <property type="term" value="F:metal ion binding"/>
    <property type="evidence" value="ECO:0007669"/>
    <property type="project" value="UniProtKB-KW"/>
</dbReference>
<protein>
    <submittedName>
        <fullName evidence="6">FAD-dependent oxidoreductase</fullName>
    </submittedName>
</protein>
<evidence type="ECO:0000256" key="2">
    <source>
        <dbReference type="ARBA" id="ARBA00022723"/>
    </source>
</evidence>
<dbReference type="EMBL" id="QZKI01000122">
    <property type="protein sequence ID" value="RJP65798.1"/>
    <property type="molecule type" value="Genomic_DNA"/>
</dbReference>
<evidence type="ECO:0000313" key="6">
    <source>
        <dbReference type="EMBL" id="RJP65798.1"/>
    </source>
</evidence>
<keyword evidence="3" id="KW-0560">Oxidoreductase</keyword>
<keyword evidence="1" id="KW-0004">4Fe-4S</keyword>
<dbReference type="SUPFAM" id="SSF51905">
    <property type="entry name" value="FAD/NAD(P)-binding domain"/>
    <property type="match status" value="1"/>
</dbReference>
<dbReference type="PANTHER" id="PTHR43498">
    <property type="entry name" value="FERREDOXIN:COB-COM HETERODISULFIDE REDUCTASE SUBUNIT A"/>
    <property type="match status" value="1"/>
</dbReference>
<evidence type="ECO:0000256" key="1">
    <source>
        <dbReference type="ARBA" id="ARBA00022485"/>
    </source>
</evidence>
<dbReference type="GO" id="GO:0016491">
    <property type="term" value="F:oxidoreductase activity"/>
    <property type="evidence" value="ECO:0007669"/>
    <property type="project" value="UniProtKB-KW"/>
</dbReference>
<dbReference type="GO" id="GO:0051539">
    <property type="term" value="F:4 iron, 4 sulfur cluster binding"/>
    <property type="evidence" value="ECO:0007669"/>
    <property type="project" value="UniProtKB-KW"/>
</dbReference>
<evidence type="ECO:0000256" key="4">
    <source>
        <dbReference type="ARBA" id="ARBA00023004"/>
    </source>
</evidence>
<accession>A0A419ERG5</accession>
<keyword evidence="4" id="KW-0408">Iron</keyword>
<dbReference type="Pfam" id="PF12831">
    <property type="entry name" value="FAD_oxidored"/>
    <property type="match status" value="1"/>
</dbReference>
<dbReference type="InterPro" id="IPR039650">
    <property type="entry name" value="HdrA-like"/>
</dbReference>
<keyword evidence="2" id="KW-0479">Metal-binding</keyword>
<gene>
    <name evidence="6" type="ORF">C4532_17210</name>
</gene>
<evidence type="ECO:0000313" key="7">
    <source>
        <dbReference type="Proteomes" id="UP000285961"/>
    </source>
</evidence>
<proteinExistence type="predicted"/>
<organism evidence="6 7">
    <name type="scientific">Candidatus Abyssobacteria bacterium SURF_17</name>
    <dbReference type="NCBI Taxonomy" id="2093361"/>
    <lineage>
        <taxon>Bacteria</taxon>
        <taxon>Pseudomonadati</taxon>
        <taxon>Candidatus Hydrogenedentota</taxon>
        <taxon>Candidatus Abyssobacteria</taxon>
    </lineage>
</organism>
<dbReference type="PANTHER" id="PTHR43498:SF1">
    <property type="entry name" value="COB--COM HETERODISULFIDE REDUCTASE IRON-SULFUR SUBUNIT A"/>
    <property type="match status" value="1"/>
</dbReference>
<evidence type="ECO:0000256" key="5">
    <source>
        <dbReference type="ARBA" id="ARBA00023014"/>
    </source>
</evidence>
<dbReference type="InterPro" id="IPR036188">
    <property type="entry name" value="FAD/NAD-bd_sf"/>
</dbReference>
<sequence length="471" mass="51409">MMKQIQEPAKNVPVMAETDVLVVGSGPSGLSAAIAAAREGVDTMLVERWGSFGGNITQCLVGSLAWYRYEKTVEAGGIGMEFEKRADEMGATHESNLAQYLDEDTLNYVAPKLAESPNPPPASAPLDTDMFKYVADTMVQEAGITPVLHCLTVDAIMDGNTIKGVITESKSGRQAILAKRVIDATGDADIAYHAGAPYRKSPKDELMEISMNFGCSGVDVSRFIRHTARNLRYIRDWAKETAGKEDSELTSHMVEPFNKAKEAGEIPPHVKLESFWTTATPLGEIKNLNTVDIAGIDATDVWDLTKAEMEGRQRVIWALNALKKYQPGFENARLRTFGSCIGVRETRKIIGEYNITEHDVRNEARFDDSIGIFPEFLDAYGVVILPTTGRYFHVPYGIILPLKVENLLVAGRCVAGDKVSHAATRQMMCCAVTGQGAGVAAAVSLKHNTPCRKVNISQLQSALTKQGVRIK</sequence>
<evidence type="ECO:0000256" key="3">
    <source>
        <dbReference type="ARBA" id="ARBA00023002"/>
    </source>
</evidence>
<dbReference type="Gene3D" id="3.50.50.60">
    <property type="entry name" value="FAD/NAD(P)-binding domain"/>
    <property type="match status" value="1"/>
</dbReference>
<dbReference type="AlphaFoldDB" id="A0A419ERG5"/>
<name>A0A419ERG5_9BACT</name>
<keyword evidence="5" id="KW-0411">Iron-sulfur</keyword>
<comment type="caution">
    <text evidence="6">The sequence shown here is derived from an EMBL/GenBank/DDBJ whole genome shotgun (WGS) entry which is preliminary data.</text>
</comment>
<dbReference type="PRINTS" id="PR00411">
    <property type="entry name" value="PNDRDTASEI"/>
</dbReference>
<dbReference type="Proteomes" id="UP000285961">
    <property type="component" value="Unassembled WGS sequence"/>
</dbReference>